<evidence type="ECO:0000313" key="5">
    <source>
        <dbReference type="EMBL" id="CAG9769044.1"/>
    </source>
</evidence>
<evidence type="ECO:0000256" key="3">
    <source>
        <dbReference type="SAM" id="MobiDB-lite"/>
    </source>
</evidence>
<dbReference type="OrthoDB" id="6379191at2759"/>
<gene>
    <name evidence="5" type="ORF">CEUTPL_LOCUS9560</name>
</gene>
<evidence type="ECO:0000256" key="1">
    <source>
        <dbReference type="ARBA" id="ARBA00022460"/>
    </source>
</evidence>
<name>A0A9N9MSM7_9CUCU</name>
<evidence type="ECO:0000313" key="6">
    <source>
        <dbReference type="Proteomes" id="UP001152799"/>
    </source>
</evidence>
<organism evidence="5 6">
    <name type="scientific">Ceutorhynchus assimilis</name>
    <name type="common">cabbage seed weevil</name>
    <dbReference type="NCBI Taxonomy" id="467358"/>
    <lineage>
        <taxon>Eukaryota</taxon>
        <taxon>Metazoa</taxon>
        <taxon>Ecdysozoa</taxon>
        <taxon>Arthropoda</taxon>
        <taxon>Hexapoda</taxon>
        <taxon>Insecta</taxon>
        <taxon>Pterygota</taxon>
        <taxon>Neoptera</taxon>
        <taxon>Endopterygota</taxon>
        <taxon>Coleoptera</taxon>
        <taxon>Polyphaga</taxon>
        <taxon>Cucujiformia</taxon>
        <taxon>Curculionidae</taxon>
        <taxon>Ceutorhynchinae</taxon>
        <taxon>Ceutorhynchus</taxon>
    </lineage>
</organism>
<evidence type="ECO:0000256" key="2">
    <source>
        <dbReference type="PROSITE-ProRule" id="PRU00497"/>
    </source>
</evidence>
<keyword evidence="6" id="KW-1185">Reference proteome</keyword>
<protein>
    <submittedName>
        <fullName evidence="5">Uncharacterized protein</fullName>
    </submittedName>
</protein>
<keyword evidence="1 2" id="KW-0193">Cuticle</keyword>
<evidence type="ECO:0000256" key="4">
    <source>
        <dbReference type="SAM" id="SignalP"/>
    </source>
</evidence>
<proteinExistence type="predicted"/>
<dbReference type="PROSITE" id="PS51155">
    <property type="entry name" value="CHIT_BIND_RR_2"/>
    <property type="match status" value="1"/>
</dbReference>
<feature type="region of interest" description="Disordered" evidence="3">
    <location>
        <begin position="28"/>
        <end position="55"/>
    </location>
</feature>
<feature type="signal peptide" evidence="4">
    <location>
        <begin position="1"/>
        <end position="16"/>
    </location>
</feature>
<dbReference type="EMBL" id="OU892281">
    <property type="protein sequence ID" value="CAG9769044.1"/>
    <property type="molecule type" value="Genomic_DNA"/>
</dbReference>
<dbReference type="PANTHER" id="PTHR10380">
    <property type="entry name" value="CUTICLE PROTEIN"/>
    <property type="match status" value="1"/>
</dbReference>
<dbReference type="PANTHER" id="PTHR10380:SF173">
    <property type="entry name" value="CUTICULAR PROTEIN 47EF, ISOFORM C-RELATED"/>
    <property type="match status" value="1"/>
</dbReference>
<dbReference type="GO" id="GO:0008010">
    <property type="term" value="F:structural constituent of chitin-based larval cuticle"/>
    <property type="evidence" value="ECO:0007669"/>
    <property type="project" value="TreeGrafter"/>
</dbReference>
<dbReference type="AlphaFoldDB" id="A0A9N9MSM7"/>
<keyword evidence="4" id="KW-0732">Signal</keyword>
<dbReference type="GO" id="GO:0062129">
    <property type="term" value="C:chitin-based extracellular matrix"/>
    <property type="evidence" value="ECO:0007669"/>
    <property type="project" value="TreeGrafter"/>
</dbReference>
<dbReference type="InterPro" id="IPR050468">
    <property type="entry name" value="Cuticle_Struct_Prot"/>
</dbReference>
<sequence>MFTKITLLSCLVAVLAQEPVPIISSQSVIEPDGSSKWNYESADGSSQQQVGQQLAEGGQAVQGVAQWYDPQGTVHTLQYVADENGYQPNSDDLPVAPEVPASVMRALEWNAAHPEEEN</sequence>
<dbReference type="InterPro" id="IPR000618">
    <property type="entry name" value="Insect_cuticle"/>
</dbReference>
<feature type="compositionally biased region" description="Polar residues" evidence="3">
    <location>
        <begin position="35"/>
        <end position="52"/>
    </location>
</feature>
<dbReference type="Proteomes" id="UP001152799">
    <property type="component" value="Chromosome 5"/>
</dbReference>
<reference evidence="5" key="1">
    <citation type="submission" date="2022-01" db="EMBL/GenBank/DDBJ databases">
        <authorList>
            <person name="King R."/>
        </authorList>
    </citation>
    <scope>NUCLEOTIDE SEQUENCE</scope>
</reference>
<dbReference type="Pfam" id="PF00379">
    <property type="entry name" value="Chitin_bind_4"/>
    <property type="match status" value="1"/>
</dbReference>
<accession>A0A9N9MSM7</accession>
<feature type="chain" id="PRO_5040236549" evidence="4">
    <location>
        <begin position="17"/>
        <end position="118"/>
    </location>
</feature>